<dbReference type="Proteomes" id="UP001196413">
    <property type="component" value="Unassembled WGS sequence"/>
</dbReference>
<reference evidence="2" key="1">
    <citation type="submission" date="2021-06" db="EMBL/GenBank/DDBJ databases">
        <title>Parelaphostrongylus tenuis whole genome reference sequence.</title>
        <authorList>
            <person name="Garwood T.J."/>
            <person name="Larsen P.A."/>
            <person name="Fountain-Jones N.M."/>
            <person name="Garbe J.R."/>
            <person name="Macchietto M.G."/>
            <person name="Kania S.A."/>
            <person name="Gerhold R.W."/>
            <person name="Richards J.E."/>
            <person name="Wolf T.M."/>
        </authorList>
    </citation>
    <scope>NUCLEOTIDE SEQUENCE</scope>
    <source>
        <strain evidence="2">MNPRO001-30</strain>
        <tissue evidence="2">Meninges</tissue>
    </source>
</reference>
<evidence type="ECO:0000313" key="3">
    <source>
        <dbReference type="Proteomes" id="UP001196413"/>
    </source>
</evidence>
<proteinExistence type="predicted"/>
<keyword evidence="3" id="KW-1185">Reference proteome</keyword>
<protein>
    <submittedName>
        <fullName evidence="2">Uncharacterized protein</fullName>
    </submittedName>
</protein>
<sequence>MEHLLRGHRFETFDRVEKEPYLLTLNDEQMIGLRPSSSILLSLLDASPHFHLISLKSKLNSSLLNALNPLRSPRMGAEAKLYLQQHSIPQLFEGLMTGLIYNRPQEPLRFLETAIAQIRANPEEELKWDMFIDKTKFNTSPKEKGKKSKLKEKNKEKGVPQTSSGEGRSSSSQMGRLQRAPSVMKAAEVAQIPHVPIILFMGGSLNFVRALKDLVTAEKLHANHLNCFGAYENVEELEKVINMSTQIE</sequence>
<dbReference type="AlphaFoldDB" id="A0AAD5MRL9"/>
<comment type="caution">
    <text evidence="2">The sequence shown here is derived from an EMBL/GenBank/DDBJ whole genome shotgun (WGS) entry which is preliminary data.</text>
</comment>
<dbReference type="SUPFAM" id="SSF47391">
    <property type="entry name" value="Dimerization-anchoring domain of cAMP-dependent PK regulatory subunit"/>
    <property type="match status" value="1"/>
</dbReference>
<dbReference type="EMBL" id="JAHQIW010004666">
    <property type="protein sequence ID" value="KAJ1363332.1"/>
    <property type="molecule type" value="Genomic_DNA"/>
</dbReference>
<gene>
    <name evidence="2" type="ORF">KIN20_023176</name>
</gene>
<accession>A0AAD5MRL9</accession>
<evidence type="ECO:0000256" key="1">
    <source>
        <dbReference type="SAM" id="MobiDB-lite"/>
    </source>
</evidence>
<feature type="compositionally biased region" description="Low complexity" evidence="1">
    <location>
        <begin position="163"/>
        <end position="172"/>
    </location>
</feature>
<evidence type="ECO:0000313" key="2">
    <source>
        <dbReference type="EMBL" id="KAJ1363332.1"/>
    </source>
</evidence>
<feature type="region of interest" description="Disordered" evidence="1">
    <location>
        <begin position="139"/>
        <end position="179"/>
    </location>
</feature>
<organism evidence="2 3">
    <name type="scientific">Parelaphostrongylus tenuis</name>
    <name type="common">Meningeal worm</name>
    <dbReference type="NCBI Taxonomy" id="148309"/>
    <lineage>
        <taxon>Eukaryota</taxon>
        <taxon>Metazoa</taxon>
        <taxon>Ecdysozoa</taxon>
        <taxon>Nematoda</taxon>
        <taxon>Chromadorea</taxon>
        <taxon>Rhabditida</taxon>
        <taxon>Rhabditina</taxon>
        <taxon>Rhabditomorpha</taxon>
        <taxon>Strongyloidea</taxon>
        <taxon>Metastrongylidae</taxon>
        <taxon>Parelaphostrongylus</taxon>
    </lineage>
</organism>
<name>A0AAD5MRL9_PARTN</name>
<dbReference type="Gene3D" id="1.20.890.10">
    <property type="entry name" value="cAMP-dependent protein kinase regulatory subunit, dimerization-anchoring domain"/>
    <property type="match status" value="1"/>
</dbReference>